<evidence type="ECO:0000256" key="2">
    <source>
        <dbReference type="ARBA" id="ARBA00010145"/>
    </source>
</evidence>
<dbReference type="EMBL" id="VXLD01000016">
    <property type="protein sequence ID" value="KAB1852013.1"/>
    <property type="molecule type" value="Genomic_DNA"/>
</dbReference>
<comment type="caution">
    <text evidence="9">The sequence shown here is derived from an EMBL/GenBank/DDBJ whole genome shotgun (WGS) entry which is preliminary data.</text>
</comment>
<keyword evidence="5 8" id="KW-0812">Transmembrane</keyword>
<comment type="similarity">
    <text evidence="2">Belongs to the auxin efflux carrier (TC 2.A.69) family.</text>
</comment>
<evidence type="ECO:0000256" key="8">
    <source>
        <dbReference type="SAM" id="Phobius"/>
    </source>
</evidence>
<reference evidence="9 10" key="1">
    <citation type="submission" date="2019-09" db="EMBL/GenBank/DDBJ databases">
        <title>Draft genome sequence of Acinetobacter tandoii W4-4-4 isolated from environmental water sample.</title>
        <authorList>
            <person name="Wee S.K."/>
            <person name="Yan B."/>
            <person name="Mustaffa S.B."/>
            <person name="Yap E.P.H."/>
        </authorList>
    </citation>
    <scope>NUCLEOTIDE SEQUENCE [LARGE SCALE GENOMIC DNA]</scope>
    <source>
        <strain evidence="9 10">W4-4-4</strain>
    </source>
</reference>
<keyword evidence="4" id="KW-1003">Cell membrane</keyword>
<dbReference type="PANTHER" id="PTHR36838:SF4">
    <property type="entry name" value="AUXIN EFFLUX CARRIER FAMILY PROTEIN"/>
    <property type="match status" value="1"/>
</dbReference>
<keyword evidence="6 8" id="KW-1133">Transmembrane helix</keyword>
<protein>
    <submittedName>
        <fullName evidence="9">AEC family transporter</fullName>
    </submittedName>
</protein>
<dbReference type="GO" id="GO:0005886">
    <property type="term" value="C:plasma membrane"/>
    <property type="evidence" value="ECO:0007669"/>
    <property type="project" value="UniProtKB-SubCell"/>
</dbReference>
<dbReference type="Pfam" id="PF03547">
    <property type="entry name" value="Mem_trans"/>
    <property type="match status" value="1"/>
</dbReference>
<evidence type="ECO:0000256" key="1">
    <source>
        <dbReference type="ARBA" id="ARBA00004651"/>
    </source>
</evidence>
<dbReference type="Proteomes" id="UP000325788">
    <property type="component" value="Unassembled WGS sequence"/>
</dbReference>
<proteinExistence type="inferred from homology"/>
<dbReference type="InterPro" id="IPR004776">
    <property type="entry name" value="Mem_transp_PIN-like"/>
</dbReference>
<evidence type="ECO:0000256" key="7">
    <source>
        <dbReference type="ARBA" id="ARBA00023136"/>
    </source>
</evidence>
<organism evidence="9 10">
    <name type="scientific">Acinetobacter tandoii</name>
    <dbReference type="NCBI Taxonomy" id="202954"/>
    <lineage>
        <taxon>Bacteria</taxon>
        <taxon>Pseudomonadati</taxon>
        <taxon>Pseudomonadota</taxon>
        <taxon>Gammaproteobacteria</taxon>
        <taxon>Moraxellales</taxon>
        <taxon>Moraxellaceae</taxon>
        <taxon>Acinetobacter</taxon>
    </lineage>
</organism>
<evidence type="ECO:0000256" key="6">
    <source>
        <dbReference type="ARBA" id="ARBA00022989"/>
    </source>
</evidence>
<feature type="transmembrane region" description="Helical" evidence="8">
    <location>
        <begin position="278"/>
        <end position="299"/>
    </location>
</feature>
<comment type="subcellular location">
    <subcellularLocation>
        <location evidence="1">Cell membrane</location>
        <topology evidence="1">Multi-pass membrane protein</topology>
    </subcellularLocation>
</comment>
<dbReference type="InterPro" id="IPR038770">
    <property type="entry name" value="Na+/solute_symporter_sf"/>
</dbReference>
<feature type="transmembrane region" description="Helical" evidence="8">
    <location>
        <begin position="244"/>
        <end position="266"/>
    </location>
</feature>
<evidence type="ECO:0000256" key="5">
    <source>
        <dbReference type="ARBA" id="ARBA00022692"/>
    </source>
</evidence>
<feature type="transmembrane region" description="Helical" evidence="8">
    <location>
        <begin position="163"/>
        <end position="181"/>
    </location>
</feature>
<gene>
    <name evidence="9" type="ORF">F4W09_15615</name>
</gene>
<keyword evidence="3" id="KW-0813">Transport</keyword>
<dbReference type="RefSeq" id="WP_151505328.1">
    <property type="nucleotide sequence ID" value="NZ_VXLD01000016.1"/>
</dbReference>
<dbReference type="Gene3D" id="1.20.1530.20">
    <property type="match status" value="1"/>
</dbReference>
<evidence type="ECO:0000256" key="3">
    <source>
        <dbReference type="ARBA" id="ARBA00022448"/>
    </source>
</evidence>
<sequence>MNIIMALFPLVFLIGMGYVFKQTGFLQEAFWANSEKLNYYILFPALLFSNLSSVKLDLGSVVMLYIALGILIILISLLLWGLKFYFHIPVLRFGVYIQSQIRFNTYIGLSLMGLMFGSIGMQLFSMIIAVAIPLVNIVSVCSFTQSAQGQLRFTLMSIVKNPLITACLFGIVFNCSGLLMPEGISQLLKLLASSSLPLGLISVGAALQFSQLKPDFGRVMLNSVSRLLGVPILAYFVVQSFGLAPLHIAILVVFFALPTASASYILTRFFNGDSQLMAAIISLQTLLFALTFPLLMGLLF</sequence>
<dbReference type="AlphaFoldDB" id="A0A5N4W8K0"/>
<feature type="transmembrane region" description="Helical" evidence="8">
    <location>
        <begin position="119"/>
        <end position="143"/>
    </location>
</feature>
<feature type="transmembrane region" description="Helical" evidence="8">
    <location>
        <begin position="187"/>
        <end position="207"/>
    </location>
</feature>
<evidence type="ECO:0000313" key="10">
    <source>
        <dbReference type="Proteomes" id="UP000325788"/>
    </source>
</evidence>
<evidence type="ECO:0000313" key="9">
    <source>
        <dbReference type="EMBL" id="KAB1852013.1"/>
    </source>
</evidence>
<accession>A0A5N4W8K0</accession>
<keyword evidence="7 8" id="KW-0472">Membrane</keyword>
<dbReference type="GO" id="GO:0055085">
    <property type="term" value="P:transmembrane transport"/>
    <property type="evidence" value="ECO:0007669"/>
    <property type="project" value="InterPro"/>
</dbReference>
<dbReference type="PANTHER" id="PTHR36838">
    <property type="entry name" value="AUXIN EFFLUX CARRIER FAMILY PROTEIN"/>
    <property type="match status" value="1"/>
</dbReference>
<feature type="transmembrane region" description="Helical" evidence="8">
    <location>
        <begin position="219"/>
        <end position="238"/>
    </location>
</feature>
<name>A0A5N4W8K0_9GAMM</name>
<feature type="transmembrane region" description="Helical" evidence="8">
    <location>
        <begin position="61"/>
        <end position="82"/>
    </location>
</feature>
<evidence type="ECO:0000256" key="4">
    <source>
        <dbReference type="ARBA" id="ARBA00022475"/>
    </source>
</evidence>